<evidence type="ECO:0000313" key="2">
    <source>
        <dbReference type="EMBL" id="DAG03168.1"/>
    </source>
</evidence>
<feature type="region of interest" description="Disordered" evidence="1">
    <location>
        <begin position="1"/>
        <end position="114"/>
    </location>
</feature>
<feature type="compositionally biased region" description="Polar residues" evidence="1">
    <location>
        <begin position="1"/>
        <end position="23"/>
    </location>
</feature>
<proteinExistence type="predicted"/>
<organism evidence="2">
    <name type="scientific">Caudovirales sp. ctCpR1</name>
    <dbReference type="NCBI Taxonomy" id="2825760"/>
    <lineage>
        <taxon>Viruses</taxon>
        <taxon>Duplodnaviria</taxon>
        <taxon>Heunggongvirae</taxon>
        <taxon>Uroviricota</taxon>
        <taxon>Caudoviricetes</taxon>
    </lineage>
</organism>
<evidence type="ECO:0000256" key="1">
    <source>
        <dbReference type="SAM" id="MobiDB-lite"/>
    </source>
</evidence>
<sequence length="114" mass="12437">MGNNITRPRQRSQQRAPIATQWQPPRRGDGISPTGAGAPPHKTDCTRRRSFRPGSPRSYPAPRAQKVKPASPAREGTPQHNAAGHKTNGSPHNGNSAPRASCTTARRHNPKNRR</sequence>
<feature type="compositionally biased region" description="Basic residues" evidence="1">
    <location>
        <begin position="105"/>
        <end position="114"/>
    </location>
</feature>
<name>A0A8S5V900_9CAUD</name>
<feature type="compositionally biased region" description="Polar residues" evidence="1">
    <location>
        <begin position="87"/>
        <end position="104"/>
    </location>
</feature>
<dbReference type="EMBL" id="BK016224">
    <property type="protein sequence ID" value="DAG03168.1"/>
    <property type="molecule type" value="Genomic_DNA"/>
</dbReference>
<accession>A0A8S5V900</accession>
<protein>
    <submittedName>
        <fullName evidence="2">Uncharacterized protein</fullName>
    </submittedName>
</protein>
<reference evidence="2" key="1">
    <citation type="journal article" date="2021" name="Proc. Natl. Acad. Sci. U.S.A.">
        <title>A Catalog of Tens of Thousands of Viruses from Human Metagenomes Reveals Hidden Associations with Chronic Diseases.</title>
        <authorList>
            <person name="Tisza M.J."/>
            <person name="Buck C.B."/>
        </authorList>
    </citation>
    <scope>NUCLEOTIDE SEQUENCE</scope>
    <source>
        <strain evidence="2">CtCpR1</strain>
    </source>
</reference>